<dbReference type="AlphaFoldDB" id="A0AAV7A000"/>
<sequence>MCNNHLLAVLLLLDVNSRKKKTGLLLLGILIKTNLFCECLVTSSTHMDSLIVVNICLISDMCIYHVDRENMGWNSLHLVHTTMLYTDSIMETMSKPHAYKINTDNPFPKSSQSINISQNPYNL</sequence>
<name>A0AAV7A000_ENGPU</name>
<accession>A0AAV7A000</accession>
<dbReference type="EMBL" id="WNYA01000011">
    <property type="protein sequence ID" value="KAG8551638.1"/>
    <property type="molecule type" value="Genomic_DNA"/>
</dbReference>
<reference evidence="2" key="1">
    <citation type="thesis" date="2020" institute="ProQuest LLC" country="789 East Eisenhower Parkway, Ann Arbor, MI, USA">
        <title>Comparative Genomics and Chromosome Evolution.</title>
        <authorList>
            <person name="Mudd A.B."/>
        </authorList>
    </citation>
    <scope>NUCLEOTIDE SEQUENCE</scope>
    <source>
        <strain evidence="2">237g6f4</strain>
        <tissue evidence="2">Blood</tissue>
    </source>
</reference>
<feature type="region of interest" description="Disordered" evidence="1">
    <location>
        <begin position="104"/>
        <end position="123"/>
    </location>
</feature>
<gene>
    <name evidence="2" type="ORF">GDO81_004191</name>
</gene>
<proteinExistence type="predicted"/>
<organism evidence="2 3">
    <name type="scientific">Engystomops pustulosus</name>
    <name type="common">Tungara frog</name>
    <name type="synonym">Physalaemus pustulosus</name>
    <dbReference type="NCBI Taxonomy" id="76066"/>
    <lineage>
        <taxon>Eukaryota</taxon>
        <taxon>Metazoa</taxon>
        <taxon>Chordata</taxon>
        <taxon>Craniata</taxon>
        <taxon>Vertebrata</taxon>
        <taxon>Euteleostomi</taxon>
        <taxon>Amphibia</taxon>
        <taxon>Batrachia</taxon>
        <taxon>Anura</taxon>
        <taxon>Neobatrachia</taxon>
        <taxon>Hyloidea</taxon>
        <taxon>Leptodactylidae</taxon>
        <taxon>Leiuperinae</taxon>
        <taxon>Engystomops</taxon>
    </lineage>
</organism>
<keyword evidence="3" id="KW-1185">Reference proteome</keyword>
<evidence type="ECO:0000313" key="3">
    <source>
        <dbReference type="Proteomes" id="UP000824782"/>
    </source>
</evidence>
<evidence type="ECO:0000256" key="1">
    <source>
        <dbReference type="SAM" id="MobiDB-lite"/>
    </source>
</evidence>
<dbReference type="Proteomes" id="UP000824782">
    <property type="component" value="Unassembled WGS sequence"/>
</dbReference>
<evidence type="ECO:0000313" key="2">
    <source>
        <dbReference type="EMBL" id="KAG8551638.1"/>
    </source>
</evidence>
<comment type="caution">
    <text evidence="2">The sequence shown here is derived from an EMBL/GenBank/DDBJ whole genome shotgun (WGS) entry which is preliminary data.</text>
</comment>
<protein>
    <submittedName>
        <fullName evidence="2">Uncharacterized protein</fullName>
    </submittedName>
</protein>